<reference evidence="4 5" key="1">
    <citation type="journal article" date="2015" name="Genome Announc.">
        <title>Complete Genome Sequencing of Protease-Producing Novel Arthrobacter sp. Strain IHBB 11108 Using PacBio Single-Molecule Real-Time Sequencing Technology.</title>
        <authorList>
            <person name="Kiran S."/>
            <person name="Swarnkar M.K."/>
            <person name="Pal M."/>
            <person name="Thakur R."/>
            <person name="Tewari R."/>
            <person name="Singh A.K."/>
            <person name="Gulati A."/>
        </authorList>
    </citation>
    <scope>NUCLEOTIDE SEQUENCE [LARGE SCALE GENOMIC DNA]</scope>
    <source>
        <strain evidence="4 5">IHBB 11108</strain>
    </source>
</reference>
<evidence type="ECO:0000256" key="2">
    <source>
        <dbReference type="ARBA" id="ARBA00023315"/>
    </source>
</evidence>
<keyword evidence="2" id="KW-0012">Acyltransferase</keyword>
<sequence>MGLVIDFRPAQPADYPEIARITRDSYLSAGHFDSAEHPYMQQIQRVAERAEAAQIWVALREGELVGAVTLASYGEPFADIALPGELLMRILVVDPAVQRGGIGRAMVAGVIEVARSLPGIEAVSLSTGDDWTSAHALYRSLGFQRVPERDWTVERETEPKTLAWLRVYRLEV</sequence>
<dbReference type="PROSITE" id="PS51186">
    <property type="entry name" value="GNAT"/>
    <property type="match status" value="1"/>
</dbReference>
<dbReference type="SUPFAM" id="SSF55729">
    <property type="entry name" value="Acyl-CoA N-acyltransferases (Nat)"/>
    <property type="match status" value="1"/>
</dbReference>
<dbReference type="InterPro" id="IPR050832">
    <property type="entry name" value="Bact_Acetyltransf"/>
</dbReference>
<dbReference type="KEGG" id="ari:UM93_08170"/>
<evidence type="ECO:0000256" key="1">
    <source>
        <dbReference type="ARBA" id="ARBA00022679"/>
    </source>
</evidence>
<dbReference type="STRING" id="1618207.UM93_08170"/>
<dbReference type="InterPro" id="IPR000182">
    <property type="entry name" value="GNAT_dom"/>
</dbReference>
<dbReference type="PATRIC" id="fig|1618207.4.peg.1653"/>
<dbReference type="Pfam" id="PF00583">
    <property type="entry name" value="Acetyltransf_1"/>
    <property type="match status" value="1"/>
</dbReference>
<dbReference type="HOGENOM" id="CLU_102964_1_1_11"/>
<organism evidence="4 5">
    <name type="scientific">Psychromicrobium lacuslunae</name>
    <dbReference type="NCBI Taxonomy" id="1618207"/>
    <lineage>
        <taxon>Bacteria</taxon>
        <taxon>Bacillati</taxon>
        <taxon>Actinomycetota</taxon>
        <taxon>Actinomycetes</taxon>
        <taxon>Micrococcales</taxon>
        <taxon>Micrococcaceae</taxon>
        <taxon>Psychromicrobium</taxon>
    </lineage>
</organism>
<dbReference type="Proteomes" id="UP000061839">
    <property type="component" value="Chromosome"/>
</dbReference>
<dbReference type="PANTHER" id="PTHR43877">
    <property type="entry name" value="AMINOALKYLPHOSPHONATE N-ACETYLTRANSFERASE-RELATED-RELATED"/>
    <property type="match status" value="1"/>
</dbReference>
<evidence type="ECO:0000259" key="3">
    <source>
        <dbReference type="PROSITE" id="PS51186"/>
    </source>
</evidence>
<proteinExistence type="predicted"/>
<keyword evidence="1" id="KW-0808">Transferase</keyword>
<dbReference type="AlphaFoldDB" id="A0A0D4BZH5"/>
<evidence type="ECO:0000313" key="4">
    <source>
        <dbReference type="EMBL" id="AJT41496.1"/>
    </source>
</evidence>
<accession>A0A0D4BZH5</accession>
<name>A0A0D4BZH5_9MICC</name>
<dbReference type="GO" id="GO:0016747">
    <property type="term" value="F:acyltransferase activity, transferring groups other than amino-acyl groups"/>
    <property type="evidence" value="ECO:0007669"/>
    <property type="project" value="InterPro"/>
</dbReference>
<protein>
    <recommendedName>
        <fullName evidence="3">N-acetyltransferase domain-containing protein</fullName>
    </recommendedName>
</protein>
<keyword evidence="5" id="KW-1185">Reference proteome</keyword>
<evidence type="ECO:0000313" key="5">
    <source>
        <dbReference type="Proteomes" id="UP000061839"/>
    </source>
</evidence>
<dbReference type="OrthoDB" id="273614at2"/>
<dbReference type="InterPro" id="IPR016181">
    <property type="entry name" value="Acyl_CoA_acyltransferase"/>
</dbReference>
<dbReference type="Gene3D" id="3.40.630.30">
    <property type="match status" value="1"/>
</dbReference>
<feature type="domain" description="N-acetyltransferase" evidence="3">
    <location>
        <begin position="5"/>
        <end position="171"/>
    </location>
</feature>
<dbReference type="CDD" id="cd04301">
    <property type="entry name" value="NAT_SF"/>
    <property type="match status" value="1"/>
</dbReference>
<gene>
    <name evidence="4" type="ORF">UM93_08170</name>
</gene>
<dbReference type="EMBL" id="CP011005">
    <property type="protein sequence ID" value="AJT41496.1"/>
    <property type="molecule type" value="Genomic_DNA"/>
</dbReference>